<reference evidence="1 2" key="1">
    <citation type="journal article" date="2021" name="Commun. Biol.">
        <title>The genome of Shorea leprosula (Dipterocarpaceae) highlights the ecological relevance of drought in aseasonal tropical rainforests.</title>
        <authorList>
            <person name="Ng K.K.S."/>
            <person name="Kobayashi M.J."/>
            <person name="Fawcett J.A."/>
            <person name="Hatakeyama M."/>
            <person name="Paape T."/>
            <person name="Ng C.H."/>
            <person name="Ang C.C."/>
            <person name="Tnah L.H."/>
            <person name="Lee C.T."/>
            <person name="Nishiyama T."/>
            <person name="Sese J."/>
            <person name="O'Brien M.J."/>
            <person name="Copetti D."/>
            <person name="Mohd Noor M.I."/>
            <person name="Ong R.C."/>
            <person name="Putra M."/>
            <person name="Sireger I.Z."/>
            <person name="Indrioko S."/>
            <person name="Kosugi Y."/>
            <person name="Izuno A."/>
            <person name="Isagi Y."/>
            <person name="Lee S.L."/>
            <person name="Shimizu K.K."/>
        </authorList>
    </citation>
    <scope>NUCLEOTIDE SEQUENCE [LARGE SCALE GENOMIC DNA]</scope>
    <source>
        <strain evidence="1">214</strain>
    </source>
</reference>
<name>A0AAV5LTD6_9ROSI</name>
<dbReference type="InterPro" id="IPR057196">
    <property type="entry name" value="DUF7874"/>
</dbReference>
<dbReference type="Proteomes" id="UP001054252">
    <property type="component" value="Unassembled WGS sequence"/>
</dbReference>
<comment type="caution">
    <text evidence="1">The sequence shown here is derived from an EMBL/GenBank/DDBJ whole genome shotgun (WGS) entry which is preliminary data.</text>
</comment>
<proteinExistence type="predicted"/>
<dbReference type="AlphaFoldDB" id="A0AAV5LTD6"/>
<evidence type="ECO:0000313" key="2">
    <source>
        <dbReference type="Proteomes" id="UP001054252"/>
    </source>
</evidence>
<sequence>MKLTKEEFEEMLQEVIVESGFTTGFRVKDILPYIFGIPITAFMIKQRFGPKTIPNDLFIPAITSATVFLLAKLHKI</sequence>
<dbReference type="PANTHER" id="PTHR37216:SF1">
    <property type="entry name" value="EXPRESSED PROTEIN"/>
    <property type="match status" value="1"/>
</dbReference>
<dbReference type="Pfam" id="PF25284">
    <property type="entry name" value="DUF7874"/>
    <property type="match status" value="1"/>
</dbReference>
<evidence type="ECO:0000313" key="1">
    <source>
        <dbReference type="EMBL" id="GKV40761.1"/>
    </source>
</evidence>
<dbReference type="EMBL" id="BPVZ01000144">
    <property type="protein sequence ID" value="GKV40761.1"/>
    <property type="molecule type" value="Genomic_DNA"/>
</dbReference>
<keyword evidence="2" id="KW-1185">Reference proteome</keyword>
<gene>
    <name evidence="1" type="ORF">SLEP1_g48364</name>
</gene>
<accession>A0AAV5LTD6</accession>
<dbReference type="PANTHER" id="PTHR37216">
    <property type="entry name" value="EXPRESSED PROTEIN"/>
    <property type="match status" value="1"/>
</dbReference>
<protein>
    <submittedName>
        <fullName evidence="1">Uncharacterized protein</fullName>
    </submittedName>
</protein>
<organism evidence="1 2">
    <name type="scientific">Rubroshorea leprosula</name>
    <dbReference type="NCBI Taxonomy" id="152421"/>
    <lineage>
        <taxon>Eukaryota</taxon>
        <taxon>Viridiplantae</taxon>
        <taxon>Streptophyta</taxon>
        <taxon>Embryophyta</taxon>
        <taxon>Tracheophyta</taxon>
        <taxon>Spermatophyta</taxon>
        <taxon>Magnoliopsida</taxon>
        <taxon>eudicotyledons</taxon>
        <taxon>Gunneridae</taxon>
        <taxon>Pentapetalae</taxon>
        <taxon>rosids</taxon>
        <taxon>malvids</taxon>
        <taxon>Malvales</taxon>
        <taxon>Dipterocarpaceae</taxon>
        <taxon>Rubroshorea</taxon>
    </lineage>
</organism>